<organism evidence="2">
    <name type="scientific">Fonticula alba</name>
    <name type="common">Slime mold</name>
    <dbReference type="NCBI Taxonomy" id="691883"/>
    <lineage>
        <taxon>Eukaryota</taxon>
        <taxon>Rotosphaerida</taxon>
        <taxon>Fonticulaceae</taxon>
        <taxon>Fonticula</taxon>
    </lineage>
</organism>
<dbReference type="Proteomes" id="UP000030693">
    <property type="component" value="Unassembled WGS sequence"/>
</dbReference>
<evidence type="ECO:0000313" key="2">
    <source>
        <dbReference type="EMBL" id="KCV72484.1"/>
    </source>
</evidence>
<gene>
    <name evidence="2" type="ORF">H696_00079</name>
</gene>
<accession>A0A058ZDQ2</accession>
<reference evidence="2" key="1">
    <citation type="submission" date="2013-04" db="EMBL/GenBank/DDBJ databases">
        <title>The Genome Sequence of Fonticula alba ATCC 38817.</title>
        <authorList>
            <consortium name="The Broad Institute Genomics Platform"/>
            <person name="Russ C."/>
            <person name="Cuomo C."/>
            <person name="Burger G."/>
            <person name="Gray M.W."/>
            <person name="Holland P.W.H."/>
            <person name="King N."/>
            <person name="Lang F.B.F."/>
            <person name="Roger A.J."/>
            <person name="Ruiz-Trillo I."/>
            <person name="Brown M."/>
            <person name="Walker B."/>
            <person name="Young S."/>
            <person name="Zeng Q."/>
            <person name="Gargeya S."/>
            <person name="Fitzgerald M."/>
            <person name="Haas B."/>
            <person name="Abouelleil A."/>
            <person name="Allen A.W."/>
            <person name="Alvarado L."/>
            <person name="Arachchi H.M."/>
            <person name="Berlin A.M."/>
            <person name="Chapman S.B."/>
            <person name="Gainer-Dewar J."/>
            <person name="Goldberg J."/>
            <person name="Griggs A."/>
            <person name="Gujja S."/>
            <person name="Hansen M."/>
            <person name="Howarth C."/>
            <person name="Imamovic A."/>
            <person name="Ireland A."/>
            <person name="Larimer J."/>
            <person name="McCowan C."/>
            <person name="Murphy C."/>
            <person name="Pearson M."/>
            <person name="Poon T.W."/>
            <person name="Priest M."/>
            <person name="Roberts A."/>
            <person name="Saif S."/>
            <person name="Shea T."/>
            <person name="Sisk P."/>
            <person name="Sykes S."/>
            <person name="Wortman J."/>
            <person name="Nusbaum C."/>
            <person name="Birren B."/>
        </authorList>
    </citation>
    <scope>NUCLEOTIDE SEQUENCE [LARGE SCALE GENOMIC DNA]</scope>
    <source>
        <strain evidence="2">ATCC 38817</strain>
    </source>
</reference>
<proteinExistence type="predicted"/>
<protein>
    <submittedName>
        <fullName evidence="2">Uncharacterized protein</fullName>
    </submittedName>
</protein>
<dbReference type="EMBL" id="KB932201">
    <property type="protein sequence ID" value="KCV72484.1"/>
    <property type="molecule type" value="Genomic_DNA"/>
</dbReference>
<feature type="region of interest" description="Disordered" evidence="1">
    <location>
        <begin position="41"/>
        <end position="78"/>
    </location>
</feature>
<sequence length="254" mass="25834">MSSGAGSTTPPLGATPGASIEEEWSFVLIISAGGIRFQPVPLRPTSEAPEWPPRVGAAASSDASTPTSAAPQHTSSTGALLDRSPAVLGLLQQVARAEAPPIEAPMRLLILLAAAPGFAERLEALGLPASSIPSLSGTPAAGGDSLVRTEDGLFFALRAEETSLLSQLVDIPGATMLPAHAWPGAMLFLSTQKAGSETWSAPELPVAQVDYVHAYPTEVECAPAAGQAARMPDSAASSGGIFSMLADLEADLSS</sequence>
<feature type="compositionally biased region" description="Low complexity" evidence="1">
    <location>
        <begin position="57"/>
        <end position="71"/>
    </location>
</feature>
<name>A0A058ZDQ2_FONAL</name>
<dbReference type="GeneID" id="20524804"/>
<keyword evidence="3" id="KW-1185">Reference proteome</keyword>
<evidence type="ECO:0000256" key="1">
    <source>
        <dbReference type="SAM" id="MobiDB-lite"/>
    </source>
</evidence>
<evidence type="ECO:0000313" key="3">
    <source>
        <dbReference type="Proteomes" id="UP000030693"/>
    </source>
</evidence>
<dbReference type="RefSeq" id="XP_009492185.1">
    <property type="nucleotide sequence ID" value="XM_009493910.1"/>
</dbReference>
<dbReference type="AlphaFoldDB" id="A0A058ZDQ2"/>